<comment type="similarity">
    <text evidence="7">Belongs to the binding-protein-dependent transport system permease family.</text>
</comment>
<accession>A0A0Y0Q1J5</accession>
<dbReference type="KEGG" id="mvd:AWU67_14825"/>
<dbReference type="OrthoDB" id="2063054at2"/>
<protein>
    <submittedName>
        <fullName evidence="10">ABC transporter permease</fullName>
    </submittedName>
</protein>
<evidence type="ECO:0000256" key="1">
    <source>
        <dbReference type="ARBA" id="ARBA00004651"/>
    </source>
</evidence>
<dbReference type="InterPro" id="IPR000515">
    <property type="entry name" value="MetI-like"/>
</dbReference>
<dbReference type="PANTHER" id="PTHR43744">
    <property type="entry name" value="ABC TRANSPORTER PERMEASE PROTEIN MG189-RELATED-RELATED"/>
    <property type="match status" value="1"/>
</dbReference>
<feature type="transmembrane region" description="Helical" evidence="7">
    <location>
        <begin position="41"/>
        <end position="65"/>
    </location>
</feature>
<evidence type="ECO:0000256" key="2">
    <source>
        <dbReference type="ARBA" id="ARBA00022448"/>
    </source>
</evidence>
<keyword evidence="6 7" id="KW-0472">Membrane</keyword>
<name>A0A0Y0Q1J5_9MICO</name>
<evidence type="ECO:0000256" key="8">
    <source>
        <dbReference type="SAM" id="MobiDB-lite"/>
    </source>
</evidence>
<dbReference type="PROSITE" id="PS50928">
    <property type="entry name" value="ABC_TM1"/>
    <property type="match status" value="1"/>
</dbReference>
<reference evidence="11" key="2">
    <citation type="submission" date="2016-01" db="EMBL/GenBank/DDBJ databases">
        <title>First complete genome sequence of a species in the genus Microterricola, an extremophilic cold active enzyme producing strain ERGS5:02 isolated from Sikkim Himalaya.</title>
        <authorList>
            <person name="Kumar R."/>
            <person name="Singh D."/>
            <person name="Swarnkar M.K."/>
        </authorList>
    </citation>
    <scope>NUCLEOTIDE SEQUENCE [LARGE SCALE GENOMIC DNA]</scope>
    <source>
        <strain evidence="11">ERGS5:02</strain>
    </source>
</reference>
<evidence type="ECO:0000256" key="5">
    <source>
        <dbReference type="ARBA" id="ARBA00022989"/>
    </source>
</evidence>
<proteinExistence type="inferred from homology"/>
<reference evidence="10 11" key="1">
    <citation type="journal article" date="2016" name="J. Biotechnol.">
        <title>First complete genome sequence of a species in the genus Microterricola, an extremophilic cold active enzyme producing bacterial strain ERGS5:02 isolated from Sikkim Himalaya.</title>
        <authorList>
            <person name="Himanshu"/>
            <person name="Swarnkar M.K."/>
            <person name="Singh D."/>
            <person name="Kumar R."/>
        </authorList>
    </citation>
    <scope>NUCLEOTIDE SEQUENCE [LARGE SCALE GENOMIC DNA]</scope>
    <source>
        <strain evidence="10 11">ERGS5:02</strain>
    </source>
</reference>
<gene>
    <name evidence="10" type="ORF">AWU67_14825</name>
</gene>
<dbReference type="EMBL" id="CP014145">
    <property type="protein sequence ID" value="AMB59923.1"/>
    <property type="molecule type" value="Genomic_DNA"/>
</dbReference>
<dbReference type="Pfam" id="PF00528">
    <property type="entry name" value="BPD_transp_1"/>
    <property type="match status" value="1"/>
</dbReference>
<evidence type="ECO:0000256" key="4">
    <source>
        <dbReference type="ARBA" id="ARBA00022692"/>
    </source>
</evidence>
<keyword evidence="4 7" id="KW-0812">Transmembrane</keyword>
<organism evidence="10 11">
    <name type="scientific">Microterricola viridarii</name>
    <dbReference type="NCBI Taxonomy" id="412690"/>
    <lineage>
        <taxon>Bacteria</taxon>
        <taxon>Bacillati</taxon>
        <taxon>Actinomycetota</taxon>
        <taxon>Actinomycetes</taxon>
        <taxon>Micrococcales</taxon>
        <taxon>Microbacteriaceae</taxon>
        <taxon>Microterricola</taxon>
    </lineage>
</organism>
<keyword evidence="3" id="KW-1003">Cell membrane</keyword>
<feature type="transmembrane region" description="Helical" evidence="7">
    <location>
        <begin position="111"/>
        <end position="130"/>
    </location>
</feature>
<dbReference type="AlphaFoldDB" id="A0A0Y0Q1J5"/>
<dbReference type="CDD" id="cd06261">
    <property type="entry name" value="TM_PBP2"/>
    <property type="match status" value="1"/>
</dbReference>
<feature type="compositionally biased region" description="Basic residues" evidence="8">
    <location>
        <begin position="28"/>
        <end position="38"/>
    </location>
</feature>
<dbReference type="InterPro" id="IPR035906">
    <property type="entry name" value="MetI-like_sf"/>
</dbReference>
<keyword evidence="5 7" id="KW-1133">Transmembrane helix</keyword>
<feature type="transmembrane region" description="Helical" evidence="7">
    <location>
        <begin position="142"/>
        <end position="164"/>
    </location>
</feature>
<feature type="domain" description="ABC transmembrane type-1" evidence="9">
    <location>
        <begin position="107"/>
        <end position="301"/>
    </location>
</feature>
<feature type="compositionally biased region" description="Polar residues" evidence="8">
    <location>
        <begin position="1"/>
        <end position="13"/>
    </location>
</feature>
<dbReference type="PANTHER" id="PTHR43744:SF12">
    <property type="entry name" value="ABC TRANSPORTER PERMEASE PROTEIN MG189-RELATED"/>
    <property type="match status" value="1"/>
</dbReference>
<feature type="region of interest" description="Disordered" evidence="8">
    <location>
        <begin position="1"/>
        <end position="38"/>
    </location>
</feature>
<comment type="subcellular location">
    <subcellularLocation>
        <location evidence="1 7">Cell membrane</location>
        <topology evidence="1 7">Multi-pass membrane protein</topology>
    </subcellularLocation>
</comment>
<dbReference type="GO" id="GO:0055085">
    <property type="term" value="P:transmembrane transport"/>
    <property type="evidence" value="ECO:0007669"/>
    <property type="project" value="InterPro"/>
</dbReference>
<dbReference type="SUPFAM" id="SSF161098">
    <property type="entry name" value="MetI-like"/>
    <property type="match status" value="1"/>
</dbReference>
<feature type="transmembrane region" description="Helical" evidence="7">
    <location>
        <begin position="176"/>
        <end position="197"/>
    </location>
</feature>
<feature type="transmembrane region" description="Helical" evidence="7">
    <location>
        <begin position="218"/>
        <end position="243"/>
    </location>
</feature>
<feature type="transmembrane region" description="Helical" evidence="7">
    <location>
        <begin position="283"/>
        <end position="302"/>
    </location>
</feature>
<evidence type="ECO:0000256" key="7">
    <source>
        <dbReference type="RuleBase" id="RU363032"/>
    </source>
</evidence>
<dbReference type="Proteomes" id="UP000058305">
    <property type="component" value="Chromosome"/>
</dbReference>
<evidence type="ECO:0000256" key="3">
    <source>
        <dbReference type="ARBA" id="ARBA00022475"/>
    </source>
</evidence>
<evidence type="ECO:0000313" key="11">
    <source>
        <dbReference type="Proteomes" id="UP000058305"/>
    </source>
</evidence>
<evidence type="ECO:0000313" key="10">
    <source>
        <dbReference type="EMBL" id="AMB59923.1"/>
    </source>
</evidence>
<sequence>MSAAESVTRSGTAPSRLASGQVAPAARTPKRKPGGSRHQRASVTLTVLMTAMLLYCVVPLFWLIANASKTRDKLYNSFSLWFAGDFALFDNIGKVLTYNDGIFVRWFGNTIMYVVVGAGGATLLATLAGYGLAKYRFPGRRLVLAVILGAIAVPMTALAVPQFLLFSKLQLTNTPWSVIIPSMVSAFGLYLVWVYAAEAIPDELLEAARLDGASELRIFFSISLRQLAPALITVLMFTVVATWNNYFLPLIMLSDQQWYPLTVGLSQWASASSSIGAEAIPELVITASLLTVIPIAGAFLYLQRYWQSGLSAGSVK</sequence>
<dbReference type="Gene3D" id="1.10.3720.10">
    <property type="entry name" value="MetI-like"/>
    <property type="match status" value="1"/>
</dbReference>
<dbReference type="GO" id="GO:0005886">
    <property type="term" value="C:plasma membrane"/>
    <property type="evidence" value="ECO:0007669"/>
    <property type="project" value="UniProtKB-SubCell"/>
</dbReference>
<evidence type="ECO:0000256" key="6">
    <source>
        <dbReference type="ARBA" id="ARBA00023136"/>
    </source>
</evidence>
<keyword evidence="2 7" id="KW-0813">Transport</keyword>
<evidence type="ECO:0000259" key="9">
    <source>
        <dbReference type="PROSITE" id="PS50928"/>
    </source>
</evidence>
<dbReference type="RefSeq" id="WP_067230783.1">
    <property type="nucleotide sequence ID" value="NZ_CP014145.1"/>
</dbReference>
<keyword evidence="11" id="KW-1185">Reference proteome</keyword>